<evidence type="ECO:0008006" key="3">
    <source>
        <dbReference type="Google" id="ProtNLM"/>
    </source>
</evidence>
<dbReference type="GO" id="GO:0090391">
    <property type="term" value="P:granum assembly"/>
    <property type="evidence" value="ECO:0007669"/>
    <property type="project" value="InterPro"/>
</dbReference>
<dbReference type="GO" id="GO:0009570">
    <property type="term" value="C:chloroplast stroma"/>
    <property type="evidence" value="ECO:0007669"/>
    <property type="project" value="InterPro"/>
</dbReference>
<name>A0AAW1QR61_9CHLO</name>
<protein>
    <recommendedName>
        <fullName evidence="3">Ankyrin repeat domain-containing protein</fullName>
    </recommendedName>
</protein>
<dbReference type="Proteomes" id="UP001489004">
    <property type="component" value="Unassembled WGS sequence"/>
</dbReference>
<sequence length="147" mass="15582">MQESLLATLATMLGKPGSYLTASSTQCSAFGFKFGKNGLGSEDAGVYGSQGRDDYTYDDVEQYFNYMGMLADVGSYDIINELNASGLAPVDILLIMAAGENDTPKVAELLRAGADATVKDPKSGKLPVELATTDAVLELLREPSKVK</sequence>
<evidence type="ECO:0000313" key="2">
    <source>
        <dbReference type="Proteomes" id="UP001489004"/>
    </source>
</evidence>
<evidence type="ECO:0000313" key="1">
    <source>
        <dbReference type="EMBL" id="KAK9823898.1"/>
    </source>
</evidence>
<organism evidence="1 2">
    <name type="scientific">[Myrmecia] bisecta</name>
    <dbReference type="NCBI Taxonomy" id="41462"/>
    <lineage>
        <taxon>Eukaryota</taxon>
        <taxon>Viridiplantae</taxon>
        <taxon>Chlorophyta</taxon>
        <taxon>core chlorophytes</taxon>
        <taxon>Trebouxiophyceae</taxon>
        <taxon>Trebouxiales</taxon>
        <taxon>Trebouxiaceae</taxon>
        <taxon>Myrmecia</taxon>
    </lineage>
</organism>
<comment type="caution">
    <text evidence="1">The sequence shown here is derived from an EMBL/GenBank/DDBJ whole genome shotgun (WGS) entry which is preliminary data.</text>
</comment>
<proteinExistence type="predicted"/>
<dbReference type="PANTHER" id="PTHR47317">
    <property type="entry name" value="PROTEIN LHCP TRANSLOCATION DEFECT"/>
    <property type="match status" value="1"/>
</dbReference>
<dbReference type="PANTHER" id="PTHR47317:SF1">
    <property type="entry name" value="PROTEIN LHCP TRANSLOCATION DEFECT"/>
    <property type="match status" value="1"/>
</dbReference>
<keyword evidence="2" id="KW-1185">Reference proteome</keyword>
<dbReference type="GO" id="GO:0006886">
    <property type="term" value="P:intracellular protein transport"/>
    <property type="evidence" value="ECO:0007669"/>
    <property type="project" value="InterPro"/>
</dbReference>
<reference evidence="1 2" key="1">
    <citation type="journal article" date="2024" name="Nat. Commun.">
        <title>Phylogenomics reveals the evolutionary origins of lichenization in chlorophyte algae.</title>
        <authorList>
            <person name="Puginier C."/>
            <person name="Libourel C."/>
            <person name="Otte J."/>
            <person name="Skaloud P."/>
            <person name="Haon M."/>
            <person name="Grisel S."/>
            <person name="Petersen M."/>
            <person name="Berrin J.G."/>
            <person name="Delaux P.M."/>
            <person name="Dal Grande F."/>
            <person name="Keller J."/>
        </authorList>
    </citation>
    <scope>NUCLEOTIDE SEQUENCE [LARGE SCALE GENOMIC DNA]</scope>
    <source>
        <strain evidence="1 2">SAG 2043</strain>
    </source>
</reference>
<dbReference type="EMBL" id="JALJOR010000002">
    <property type="protein sequence ID" value="KAK9823898.1"/>
    <property type="molecule type" value="Genomic_DNA"/>
</dbReference>
<dbReference type="GO" id="GO:0009941">
    <property type="term" value="C:chloroplast envelope"/>
    <property type="evidence" value="ECO:0007669"/>
    <property type="project" value="TreeGrafter"/>
</dbReference>
<gene>
    <name evidence="1" type="ORF">WJX72_006248</name>
</gene>
<accession>A0AAW1QR61</accession>
<dbReference type="AlphaFoldDB" id="A0AAW1QR61"/>
<dbReference type="InterPro" id="IPR044242">
    <property type="entry name" value="LTD-like"/>
</dbReference>